<dbReference type="InterPro" id="IPR016040">
    <property type="entry name" value="NAD(P)-bd_dom"/>
</dbReference>
<dbReference type="SUPFAM" id="SSF51735">
    <property type="entry name" value="NAD(P)-binding Rossmann-fold domains"/>
    <property type="match status" value="1"/>
</dbReference>
<comment type="caution">
    <text evidence="2">The sequence shown here is derived from an EMBL/GenBank/DDBJ whole genome shotgun (WGS) entry which is preliminary data.</text>
</comment>
<organism evidence="2 3">
    <name type="scientific">Nocardiopsis alborubida</name>
    <dbReference type="NCBI Taxonomy" id="146802"/>
    <lineage>
        <taxon>Bacteria</taxon>
        <taxon>Bacillati</taxon>
        <taxon>Actinomycetota</taxon>
        <taxon>Actinomycetes</taxon>
        <taxon>Streptosporangiales</taxon>
        <taxon>Nocardiopsidaceae</taxon>
        <taxon>Nocardiopsis</taxon>
    </lineage>
</organism>
<dbReference type="Gene3D" id="3.40.50.720">
    <property type="entry name" value="NAD(P)-binding Rossmann-like Domain"/>
    <property type="match status" value="1"/>
</dbReference>
<keyword evidence="3" id="KW-1185">Reference proteome</keyword>
<dbReference type="PANTHER" id="PTHR43781">
    <property type="entry name" value="SACCHAROPINE DEHYDROGENASE"/>
    <property type="match status" value="1"/>
</dbReference>
<evidence type="ECO:0000259" key="1">
    <source>
        <dbReference type="Pfam" id="PF13460"/>
    </source>
</evidence>
<reference evidence="2 3" key="1">
    <citation type="submission" date="2020-04" db="EMBL/GenBank/DDBJ databases">
        <title>MicrobeNet Type strains.</title>
        <authorList>
            <person name="Nicholson A.C."/>
        </authorList>
    </citation>
    <scope>NUCLEOTIDE SEQUENCE [LARGE SCALE GENOMIC DNA]</scope>
    <source>
        <strain evidence="2 3">ATCC 23612</strain>
    </source>
</reference>
<evidence type="ECO:0000313" key="2">
    <source>
        <dbReference type="EMBL" id="NKY99159.1"/>
    </source>
</evidence>
<dbReference type="InterPro" id="IPR036291">
    <property type="entry name" value="NAD(P)-bd_dom_sf"/>
</dbReference>
<gene>
    <name evidence="2" type="ORF">HGB44_16025</name>
</gene>
<dbReference type="AlphaFoldDB" id="A0A7X6RQU8"/>
<dbReference type="EMBL" id="JAAXPG010000014">
    <property type="protein sequence ID" value="NKY99159.1"/>
    <property type="molecule type" value="Genomic_DNA"/>
</dbReference>
<name>A0A7X6RQU8_9ACTN</name>
<dbReference type="RefSeq" id="WP_061078581.1">
    <property type="nucleotide sequence ID" value="NZ_JAAXPG010000014.1"/>
</dbReference>
<sequence>MIGLIGASGAVGRHTAAALAQAGVGPLRLGARRPSAVPPGPWPEGSETVGVDALDPASLARFSADCTLLVNCAGPSYLLKDTVVRAGLAAGADVVDVLGDDPVHESLTESGAVGSDRCVVLSAGTVPGLAGLVPLWLAGADPGRGPARRMTGYAGGLEHATESVAADIVLSLDTGGAGGERFGRPLAAWRHGRRADRALRVADGAEVPYFPHRVTLHPLLTAEVERLAARMGLAEADWYNVFPGAQVRALFTALPTLPMDTAGERAAVTERIRRAAEVDAAGSAPYYRLVFGLSGQDWARTCVVYSESSYQLTGAVAALAVLDVLAGRIGRGLHYAAEAMDPRATVAALSANGDAEFAVHEHASALPDPGDADAAVEDGEL</sequence>
<feature type="domain" description="NAD(P)-binding" evidence="1">
    <location>
        <begin position="6"/>
        <end position="81"/>
    </location>
</feature>
<accession>A0A7X6RQU8</accession>
<dbReference type="PANTHER" id="PTHR43781:SF1">
    <property type="entry name" value="SACCHAROPINE DEHYDROGENASE"/>
    <property type="match status" value="1"/>
</dbReference>
<evidence type="ECO:0000313" key="3">
    <source>
        <dbReference type="Proteomes" id="UP000553209"/>
    </source>
</evidence>
<proteinExistence type="predicted"/>
<dbReference type="Pfam" id="PF13460">
    <property type="entry name" value="NAD_binding_10"/>
    <property type="match status" value="1"/>
</dbReference>
<protein>
    <submittedName>
        <fullName evidence="2">NAD(P)H-binding protein</fullName>
    </submittedName>
</protein>
<dbReference type="Proteomes" id="UP000553209">
    <property type="component" value="Unassembled WGS sequence"/>
</dbReference>